<name>A0ACB8V5M3_9EURO</name>
<sequence>MARRIGPSDIVDSKRLVECKFVNVYRVDEHTVAKLCPPAQLVEAVAMQLVRSKTSVPVPRVYNAYVDDSTSRGVILMEYIHGDVLTDVWDKLDPCQRANIISQLRQFMNELHAIKGNLIGAVGGTPCNNPMFCAELGGFGPYKTEEEFNNGIVRALQLSISDTWVDRVGRMVKPIPSHEIVFSHADLSPQNIIVRGDKVVALLDWEMAGFYPAYWDYIKALYRPDWQIGWIKDGVVEKVLKPYYLELAVFLHVQEFL</sequence>
<protein>
    <submittedName>
        <fullName evidence="1">Uncharacterized protein</fullName>
    </submittedName>
</protein>
<proteinExistence type="predicted"/>
<comment type="caution">
    <text evidence="1">The sequence shown here is derived from an EMBL/GenBank/DDBJ whole genome shotgun (WGS) entry which is preliminary data.</text>
</comment>
<gene>
    <name evidence="1" type="ORF">LOY88_000032</name>
</gene>
<evidence type="ECO:0000313" key="1">
    <source>
        <dbReference type="EMBL" id="KAI2393434.1"/>
    </source>
</evidence>
<organism evidence="1">
    <name type="scientific">Ophidiomyces ophidiicola</name>
    <dbReference type="NCBI Taxonomy" id="1387563"/>
    <lineage>
        <taxon>Eukaryota</taxon>
        <taxon>Fungi</taxon>
        <taxon>Dikarya</taxon>
        <taxon>Ascomycota</taxon>
        <taxon>Pezizomycotina</taxon>
        <taxon>Eurotiomycetes</taxon>
        <taxon>Eurotiomycetidae</taxon>
        <taxon>Onygenales</taxon>
        <taxon>Onygenaceae</taxon>
        <taxon>Ophidiomyces</taxon>
    </lineage>
</organism>
<accession>A0ACB8V5M3</accession>
<reference evidence="1" key="1">
    <citation type="journal article" date="2022" name="bioRxiv">
        <title>Population genetic analysis of Ophidiomyces ophidiicola, the causative agent of snake fungal disease, indicates recent introductions to the USA.</title>
        <authorList>
            <person name="Ladner J.T."/>
            <person name="Palmer J.M."/>
            <person name="Ettinger C.L."/>
            <person name="Stajich J.E."/>
            <person name="Farrell T.M."/>
            <person name="Glorioso B.M."/>
            <person name="Lawson B."/>
            <person name="Price S.J."/>
            <person name="Stengle A.G."/>
            <person name="Grear D.A."/>
            <person name="Lorch J.M."/>
        </authorList>
    </citation>
    <scope>NUCLEOTIDE SEQUENCE</scope>
    <source>
        <strain evidence="1">NWHC 24266-5</strain>
    </source>
</reference>
<dbReference type="EMBL" id="JALBCA010000002">
    <property type="protein sequence ID" value="KAI2393434.1"/>
    <property type="molecule type" value="Genomic_DNA"/>
</dbReference>